<dbReference type="SMART" id="SM00097">
    <property type="entry name" value="WNT1"/>
    <property type="match status" value="1"/>
</dbReference>
<comment type="similarity">
    <text evidence="2 10">Belongs to the Wnt family.</text>
</comment>
<evidence type="ECO:0000256" key="10">
    <source>
        <dbReference type="RuleBase" id="RU003500"/>
    </source>
</evidence>
<gene>
    <name evidence="11" type="primary">WNT5A</name>
</gene>
<dbReference type="EMBL" id="HAAD01004758">
    <property type="protein sequence ID" value="CDG70990.1"/>
    <property type="molecule type" value="mRNA"/>
</dbReference>
<dbReference type="GO" id="GO:0030182">
    <property type="term" value="P:neuron differentiation"/>
    <property type="evidence" value="ECO:0007669"/>
    <property type="project" value="TreeGrafter"/>
</dbReference>
<evidence type="ECO:0000256" key="9">
    <source>
        <dbReference type="ARBA" id="ARBA00023288"/>
    </source>
</evidence>
<dbReference type="AlphaFoldDB" id="T2MGE6"/>
<keyword evidence="9" id="KW-0449">Lipoprotein</keyword>
<evidence type="ECO:0000256" key="3">
    <source>
        <dbReference type="ARBA" id="ARBA00022473"/>
    </source>
</evidence>
<comment type="subcellular location">
    <subcellularLocation>
        <location evidence="1 10">Secreted</location>
        <location evidence="1 10">Extracellular space</location>
        <location evidence="1 10">Extracellular matrix</location>
    </subcellularLocation>
</comment>
<feature type="non-terminal residue" evidence="11">
    <location>
        <position position="1"/>
    </location>
</feature>
<protein>
    <recommendedName>
        <fullName evidence="10">Protein Wnt</fullName>
    </recommendedName>
</protein>
<reference evidence="11" key="1">
    <citation type="journal article" date="2013" name="Genome Biol. Evol.">
        <title>Punctuated emergences of genetic and phenotypic innovations in eumetazoan, bilaterian, euteleostome, and hominidae ancestors.</title>
        <authorList>
            <person name="Wenger Y."/>
            <person name="Galliot B."/>
        </authorList>
    </citation>
    <scope>NUCLEOTIDE SEQUENCE</scope>
    <source>
        <tissue evidence="11">Whole animals</tissue>
    </source>
</reference>
<dbReference type="Gene3D" id="3.30.2460.20">
    <property type="match status" value="1"/>
</dbReference>
<dbReference type="InterPro" id="IPR005817">
    <property type="entry name" value="Wnt"/>
</dbReference>
<evidence type="ECO:0000256" key="1">
    <source>
        <dbReference type="ARBA" id="ARBA00004498"/>
    </source>
</evidence>
<evidence type="ECO:0000256" key="4">
    <source>
        <dbReference type="ARBA" id="ARBA00022525"/>
    </source>
</evidence>
<dbReference type="OrthoDB" id="5945655at2759"/>
<dbReference type="PRINTS" id="PR01349">
    <property type="entry name" value="WNTPROTEIN"/>
</dbReference>
<evidence type="ECO:0000256" key="5">
    <source>
        <dbReference type="ARBA" id="ARBA00022530"/>
    </source>
</evidence>
<evidence type="ECO:0000256" key="6">
    <source>
        <dbReference type="ARBA" id="ARBA00022687"/>
    </source>
</evidence>
<dbReference type="CDD" id="cd19337">
    <property type="entry name" value="Wnt_Wnt5"/>
    <property type="match status" value="1"/>
</dbReference>
<keyword evidence="3 10" id="KW-0217">Developmental protein</keyword>
<comment type="function">
    <text evidence="10">Ligand for members of the frizzled family of seven transmembrane receptors.</text>
</comment>
<name>T2MGE6_HYDVU</name>
<dbReference type="InterPro" id="IPR043158">
    <property type="entry name" value="Wnt_C"/>
</dbReference>
<evidence type="ECO:0000256" key="7">
    <source>
        <dbReference type="ARBA" id="ARBA00023157"/>
    </source>
</evidence>
<organism evidence="11">
    <name type="scientific">Hydra vulgaris</name>
    <name type="common">Hydra</name>
    <name type="synonym">Hydra attenuata</name>
    <dbReference type="NCBI Taxonomy" id="6087"/>
    <lineage>
        <taxon>Eukaryota</taxon>
        <taxon>Metazoa</taxon>
        <taxon>Cnidaria</taxon>
        <taxon>Hydrozoa</taxon>
        <taxon>Hydroidolina</taxon>
        <taxon>Anthoathecata</taxon>
        <taxon>Aplanulata</taxon>
        <taxon>Hydridae</taxon>
        <taxon>Hydra</taxon>
    </lineage>
</organism>
<keyword evidence="8" id="KW-0325">Glycoprotein</keyword>
<keyword evidence="4" id="KW-0964">Secreted</keyword>
<keyword evidence="6 10" id="KW-0879">Wnt signaling pathway</keyword>
<accession>T2MGE6</accession>
<evidence type="ECO:0000256" key="2">
    <source>
        <dbReference type="ARBA" id="ARBA00005683"/>
    </source>
</evidence>
<proteinExistence type="evidence at transcript level"/>
<dbReference type="GO" id="GO:0060070">
    <property type="term" value="P:canonical Wnt signaling pathway"/>
    <property type="evidence" value="ECO:0007669"/>
    <property type="project" value="TreeGrafter"/>
</dbReference>
<evidence type="ECO:0000256" key="8">
    <source>
        <dbReference type="ARBA" id="ARBA00023180"/>
    </source>
</evidence>
<dbReference type="GO" id="GO:0005125">
    <property type="term" value="F:cytokine activity"/>
    <property type="evidence" value="ECO:0007669"/>
    <property type="project" value="TreeGrafter"/>
</dbReference>
<dbReference type="PANTHER" id="PTHR12027">
    <property type="entry name" value="WNT RELATED"/>
    <property type="match status" value="1"/>
</dbReference>
<evidence type="ECO:0000313" key="11">
    <source>
        <dbReference type="EMBL" id="CDG70990.1"/>
    </source>
</evidence>
<dbReference type="PANTHER" id="PTHR12027:SF77">
    <property type="entry name" value="PROTEIN WNT-5"/>
    <property type="match status" value="1"/>
</dbReference>
<keyword evidence="7" id="KW-1015">Disulfide bond</keyword>
<dbReference type="Pfam" id="PF00110">
    <property type="entry name" value="wnt"/>
    <property type="match status" value="1"/>
</dbReference>
<dbReference type="GO" id="GO:0005109">
    <property type="term" value="F:frizzled binding"/>
    <property type="evidence" value="ECO:0007669"/>
    <property type="project" value="TreeGrafter"/>
</dbReference>
<dbReference type="GO" id="GO:0005615">
    <property type="term" value="C:extracellular space"/>
    <property type="evidence" value="ECO:0007669"/>
    <property type="project" value="TreeGrafter"/>
</dbReference>
<dbReference type="GO" id="GO:0045165">
    <property type="term" value="P:cell fate commitment"/>
    <property type="evidence" value="ECO:0007669"/>
    <property type="project" value="TreeGrafter"/>
</dbReference>
<sequence length="363" mass="42130">KIKIKKEFNKKKMANHQRFLFFFIWWMLTNFLSGSVFPDIKICDKRRSLTEKQIKLCNTNSDHMAYIIEGRRIAIEECMKQFSDRRWNCTFPEPNIIPFLHPYMPLGTRETAFVHSIIAAATMHSISRACMENKLSSHCSCSQEKKPENLPKTDMWNGCGDNLPYGYQFSKEFVDSKETILKDSAFNFGRVLMNLHNNEAGRWAVFEKSKIQCRCHGVSKNCATKTCYRQLSEFKDVGYQLEQLHQSAIHVQLSQSGQKNDTEITKLVQFNSNIDIYTSKDMIYLDDSPSYCNKNLSIGSFGTEGRECIKDDNSSKECGRLCCEKGHYTKKVFTTENCACKFIWCCEVKCQSCKKQQNKHYCK</sequence>
<keyword evidence="5" id="KW-0272">Extracellular matrix</keyword>